<sequence>MIHSFLLFSRHGKIRLKKWFRVLPAAEKQKFTQEAMTTVLARKSNMCQVIEYKDKKLVYRRYASLIFCFCIDIDDNELITLELIHRYVTALDGYFGNVCELDIIFQFQTAYHILDELVICGEQVESSAKEIAKILRKVDEIEAESLGLNTLVGQVQHMASNIV</sequence>
<dbReference type="InterPro" id="IPR022775">
    <property type="entry name" value="AP_mu_sigma_su"/>
</dbReference>
<organism evidence="11 13">
    <name type="scientific">Catenaria anguillulae PL171</name>
    <dbReference type="NCBI Taxonomy" id="765915"/>
    <lineage>
        <taxon>Eukaryota</taxon>
        <taxon>Fungi</taxon>
        <taxon>Fungi incertae sedis</taxon>
        <taxon>Blastocladiomycota</taxon>
        <taxon>Blastocladiomycetes</taxon>
        <taxon>Blastocladiales</taxon>
        <taxon>Catenariaceae</taxon>
        <taxon>Catenaria</taxon>
    </lineage>
</organism>
<evidence type="ECO:0000256" key="6">
    <source>
        <dbReference type="ARBA" id="ARBA00023034"/>
    </source>
</evidence>
<gene>
    <name evidence="12" type="ORF">BCR44DRAFT_1479764</name>
    <name evidence="11" type="ORF">BCR44DRAFT_39338</name>
</gene>
<feature type="domain" description="AP complex mu/sigma subunit" evidence="10">
    <location>
        <begin position="1"/>
        <end position="140"/>
    </location>
</feature>
<evidence type="ECO:0000313" key="12">
    <source>
        <dbReference type="EMBL" id="ORZ35519.1"/>
    </source>
</evidence>
<evidence type="ECO:0000313" key="13">
    <source>
        <dbReference type="Proteomes" id="UP000193411"/>
    </source>
</evidence>
<dbReference type="SUPFAM" id="SSF64356">
    <property type="entry name" value="SNARE-like"/>
    <property type="match status" value="1"/>
</dbReference>
<dbReference type="GO" id="GO:0005829">
    <property type="term" value="C:cytosol"/>
    <property type="evidence" value="ECO:0007669"/>
    <property type="project" value="GOC"/>
</dbReference>
<dbReference type="OrthoDB" id="371463at2759"/>
<evidence type="ECO:0000256" key="7">
    <source>
        <dbReference type="ARBA" id="ARBA00023136"/>
    </source>
</evidence>
<dbReference type="InterPro" id="IPR016635">
    <property type="entry name" value="AP_complex_ssu"/>
</dbReference>
<dbReference type="EMBL" id="MCFL01000022">
    <property type="protein sequence ID" value="ORZ35519.1"/>
    <property type="molecule type" value="Genomic_DNA"/>
</dbReference>
<dbReference type="InterPro" id="IPR011012">
    <property type="entry name" value="Longin-like_dom_sf"/>
</dbReference>
<evidence type="ECO:0000256" key="3">
    <source>
        <dbReference type="ARBA" id="ARBA00006972"/>
    </source>
</evidence>
<evidence type="ECO:0000256" key="5">
    <source>
        <dbReference type="ARBA" id="ARBA00022927"/>
    </source>
</evidence>
<keyword evidence="4 9" id="KW-0813">Transport</keyword>
<keyword evidence="8" id="KW-0968">Cytoplasmic vesicle</keyword>
<evidence type="ECO:0000313" key="11">
    <source>
        <dbReference type="EMBL" id="ORZ31593.1"/>
    </source>
</evidence>
<dbReference type="EMBL" id="MCFL01000058">
    <property type="protein sequence ID" value="ORZ31593.1"/>
    <property type="molecule type" value="Genomic_DNA"/>
</dbReference>
<evidence type="ECO:0000256" key="2">
    <source>
        <dbReference type="ARBA" id="ARBA00004640"/>
    </source>
</evidence>
<evidence type="ECO:0000256" key="4">
    <source>
        <dbReference type="ARBA" id="ARBA00022448"/>
    </source>
</evidence>
<keyword evidence="6" id="KW-0333">Golgi apparatus</keyword>
<evidence type="ECO:0000256" key="8">
    <source>
        <dbReference type="ARBA" id="ARBA00023329"/>
    </source>
</evidence>
<dbReference type="GO" id="GO:0016482">
    <property type="term" value="P:cytosolic transport"/>
    <property type="evidence" value="ECO:0007669"/>
    <property type="project" value="UniProtKB-ARBA"/>
</dbReference>
<reference evidence="11 13" key="1">
    <citation type="submission" date="2016-07" db="EMBL/GenBank/DDBJ databases">
        <title>Pervasive Adenine N6-methylation of Active Genes in Fungi.</title>
        <authorList>
            <consortium name="DOE Joint Genome Institute"/>
            <person name="Mondo S.J."/>
            <person name="Dannebaum R.O."/>
            <person name="Kuo R.C."/>
            <person name="Labutti K."/>
            <person name="Haridas S."/>
            <person name="Kuo A."/>
            <person name="Salamov A."/>
            <person name="Ahrendt S.R."/>
            <person name="Lipzen A."/>
            <person name="Sullivan W."/>
            <person name="Andreopoulos W.B."/>
            <person name="Clum A."/>
            <person name="Lindquist E."/>
            <person name="Daum C."/>
            <person name="Ramamoorthy G.K."/>
            <person name="Gryganskyi A."/>
            <person name="Culley D."/>
            <person name="Magnuson J.K."/>
            <person name="James T.Y."/>
            <person name="O'Malley M.A."/>
            <person name="Stajich J.E."/>
            <person name="Spatafora J.W."/>
            <person name="Visel A."/>
            <person name="Grigoriev I.V."/>
        </authorList>
    </citation>
    <scope>NUCLEOTIDE SEQUENCE [LARGE SCALE GENOMIC DNA]</scope>
    <source>
        <strain evidence="11 13">PL171</strain>
    </source>
</reference>
<keyword evidence="5 9" id="KW-0653">Protein transport</keyword>
<dbReference type="Gene3D" id="3.30.450.60">
    <property type="match status" value="1"/>
</dbReference>
<keyword evidence="13" id="KW-1185">Reference proteome</keyword>
<evidence type="ECO:0000256" key="1">
    <source>
        <dbReference type="ARBA" id="ARBA00004555"/>
    </source>
</evidence>
<evidence type="ECO:0000256" key="9">
    <source>
        <dbReference type="PIRNR" id="PIRNR015588"/>
    </source>
</evidence>
<dbReference type="GO" id="GO:0016192">
    <property type="term" value="P:vesicle-mediated transport"/>
    <property type="evidence" value="ECO:0007669"/>
    <property type="project" value="UniProtKB-ARBA"/>
</dbReference>
<dbReference type="PANTHER" id="PTHR11753">
    <property type="entry name" value="ADAPTOR COMPLEXES SMALL SUBUNIT FAMILY"/>
    <property type="match status" value="1"/>
</dbReference>
<accession>A0A1Y2HD21</accession>
<protein>
    <recommendedName>
        <fullName evidence="9">AP complex subunit sigma</fullName>
    </recommendedName>
</protein>
<dbReference type="Pfam" id="PF01217">
    <property type="entry name" value="Clat_adaptor_s"/>
    <property type="match status" value="1"/>
</dbReference>
<evidence type="ECO:0000259" key="10">
    <source>
        <dbReference type="Pfam" id="PF01217"/>
    </source>
</evidence>
<dbReference type="STRING" id="765915.A0A1Y2HD21"/>
<comment type="caution">
    <text evidence="11">The sequence shown here is derived from an EMBL/GenBank/DDBJ whole genome shotgun (WGS) entry which is preliminary data.</text>
</comment>
<dbReference type="PIRSF" id="PIRSF015588">
    <property type="entry name" value="AP_complex_sigma"/>
    <property type="match status" value="1"/>
</dbReference>
<name>A0A1Y2HD21_9FUNG</name>
<comment type="similarity">
    <text evidence="3 9">Belongs to the adaptor complexes small subunit family.</text>
</comment>
<dbReference type="GO" id="GO:0030121">
    <property type="term" value="C:AP-1 adaptor complex"/>
    <property type="evidence" value="ECO:0007669"/>
    <property type="project" value="UniProtKB-ARBA"/>
</dbReference>
<dbReference type="AlphaFoldDB" id="A0A1Y2HD21"/>
<comment type="subcellular location">
    <subcellularLocation>
        <location evidence="2">Cytoplasmic vesicle</location>
        <location evidence="2">Clathrin-coated vesicle membrane</location>
    </subcellularLocation>
    <subcellularLocation>
        <location evidence="1">Golgi apparatus</location>
    </subcellularLocation>
</comment>
<dbReference type="Proteomes" id="UP000193411">
    <property type="component" value="Unassembled WGS sequence"/>
</dbReference>
<keyword evidence="7 9" id="KW-0472">Membrane</keyword>
<proteinExistence type="inferred from homology"/>
<dbReference type="GO" id="GO:0006886">
    <property type="term" value="P:intracellular protein transport"/>
    <property type="evidence" value="ECO:0007669"/>
    <property type="project" value="UniProtKB-UniRule"/>
</dbReference>
<dbReference type="FunFam" id="3.30.450.60:FF:000007">
    <property type="entry name" value="AP complex subunit sigma"/>
    <property type="match status" value="1"/>
</dbReference>